<keyword evidence="3" id="KW-0547">Nucleotide-binding</keyword>
<dbReference type="GO" id="GO:0005524">
    <property type="term" value="F:ATP binding"/>
    <property type="evidence" value="ECO:0007669"/>
    <property type="project" value="UniProtKB-KW"/>
</dbReference>
<dbReference type="OrthoDB" id="9801219at2"/>
<keyword evidence="5" id="KW-0067">ATP-binding</keyword>
<comment type="caution">
    <text evidence="8">The sequence shown here is derived from an EMBL/GenBank/DDBJ whole genome shotgun (WGS) entry which is preliminary data.</text>
</comment>
<dbReference type="InterPro" id="IPR002173">
    <property type="entry name" value="Carboh/pur_kinase_PfkB_CS"/>
</dbReference>
<evidence type="ECO:0000313" key="9">
    <source>
        <dbReference type="Proteomes" id="UP000592780"/>
    </source>
</evidence>
<feature type="domain" description="Carbohydrate kinase PfkB" evidence="7">
    <location>
        <begin position="13"/>
        <end position="296"/>
    </location>
</feature>
<dbReference type="InterPro" id="IPR011611">
    <property type="entry name" value="PfkB_dom"/>
</dbReference>
<accession>A0A6I1PYS7</accession>
<dbReference type="PROSITE" id="PS00584">
    <property type="entry name" value="PFKB_KINASES_2"/>
    <property type="match status" value="1"/>
</dbReference>
<reference evidence="8 9" key="1">
    <citation type="submission" date="2020-08" db="EMBL/GenBank/DDBJ databases">
        <title>Genomic Encyclopedia of Type Strains, Phase IV (KMG-V): Genome sequencing to study the core and pangenomes of soil and plant-associated prokaryotes.</title>
        <authorList>
            <person name="Whitman W."/>
        </authorList>
    </citation>
    <scope>NUCLEOTIDE SEQUENCE [LARGE SCALE GENOMIC DNA]</scope>
    <source>
        <strain evidence="8 9">JPY158</strain>
    </source>
</reference>
<dbReference type="Gene3D" id="3.40.1190.20">
    <property type="match status" value="1"/>
</dbReference>
<dbReference type="EMBL" id="JACHDD010000017">
    <property type="protein sequence ID" value="MBB5428969.1"/>
    <property type="molecule type" value="Genomic_DNA"/>
</dbReference>
<comment type="similarity">
    <text evidence="1 6">Belongs to the carbohydrate kinase PfkB family.</text>
</comment>
<keyword evidence="9" id="KW-1185">Reference proteome</keyword>
<dbReference type="InterPro" id="IPR017583">
    <property type="entry name" value="Tagatose/fructose_Pkinase"/>
</dbReference>
<evidence type="ECO:0000256" key="1">
    <source>
        <dbReference type="ARBA" id="ARBA00010688"/>
    </source>
</evidence>
<protein>
    <recommendedName>
        <fullName evidence="6">Phosphofructokinase</fullName>
    </recommendedName>
</protein>
<dbReference type="PANTHER" id="PTHR46566:SF2">
    <property type="entry name" value="ATP-DEPENDENT 6-PHOSPHOFRUCTOKINASE ISOZYME 2"/>
    <property type="match status" value="1"/>
</dbReference>
<dbReference type="GO" id="GO:0005829">
    <property type="term" value="C:cytosol"/>
    <property type="evidence" value="ECO:0007669"/>
    <property type="project" value="TreeGrafter"/>
</dbReference>
<evidence type="ECO:0000256" key="5">
    <source>
        <dbReference type="ARBA" id="ARBA00022840"/>
    </source>
</evidence>
<dbReference type="SUPFAM" id="SSF53613">
    <property type="entry name" value="Ribokinase-like"/>
    <property type="match status" value="1"/>
</dbReference>
<keyword evidence="4 8" id="KW-0418">Kinase</keyword>
<dbReference type="PANTHER" id="PTHR46566">
    <property type="entry name" value="1-PHOSPHOFRUCTOKINASE-RELATED"/>
    <property type="match status" value="1"/>
</dbReference>
<evidence type="ECO:0000256" key="4">
    <source>
        <dbReference type="ARBA" id="ARBA00022777"/>
    </source>
</evidence>
<dbReference type="PROSITE" id="PS00583">
    <property type="entry name" value="PFKB_KINASES_1"/>
    <property type="match status" value="1"/>
</dbReference>
<evidence type="ECO:0000256" key="6">
    <source>
        <dbReference type="PIRNR" id="PIRNR000535"/>
    </source>
</evidence>
<evidence type="ECO:0000256" key="3">
    <source>
        <dbReference type="ARBA" id="ARBA00022741"/>
    </source>
</evidence>
<keyword evidence="2 6" id="KW-0808">Transferase</keyword>
<dbReference type="GO" id="GO:0003872">
    <property type="term" value="F:6-phosphofructokinase activity"/>
    <property type="evidence" value="ECO:0007669"/>
    <property type="project" value="TreeGrafter"/>
</dbReference>
<dbReference type="CDD" id="cd01164">
    <property type="entry name" value="FruK_PfkB_like"/>
    <property type="match status" value="1"/>
</dbReference>
<dbReference type="Pfam" id="PF00294">
    <property type="entry name" value="PfkB"/>
    <property type="match status" value="1"/>
</dbReference>
<proteinExistence type="inferred from homology"/>
<gene>
    <name evidence="8" type="ORF">HDG40_007164</name>
</gene>
<sequence length="318" mass="33434">MHEILTLTLNPAVDVATSVDRIVDTRKLRCSAARRDPGGGGINVARVIHRLGGDCEALYMAGGAPGLTLSAMIEAEGVHATCIGIAGETRENFSVRETSSGREYRFVLPGPVLAEAEWQTCLRHIGEVAVVPRYLVLSGSVPPGVPDDIYARVARIAREHDTRVVLDTSGAPLAAALAAGVFLVKPSLSELCALAGRELEDDAQRLAAARDVVRAGGAAIVALTLGEHGALVVTADRALRVPGVAVPVSSSIGAGDSFLAAMVWSLNRGMTFDETLRYAVAAASASLLTEGTRLCEREQIERIYRELELAGADFVSLA</sequence>
<dbReference type="FunFam" id="3.40.1190.20:FF:000001">
    <property type="entry name" value="Phosphofructokinase"/>
    <property type="match status" value="1"/>
</dbReference>
<evidence type="ECO:0000313" key="8">
    <source>
        <dbReference type="EMBL" id="MBB5428969.1"/>
    </source>
</evidence>
<name>A0A6I1PYS7_PARAM</name>
<evidence type="ECO:0000259" key="7">
    <source>
        <dbReference type="Pfam" id="PF00294"/>
    </source>
</evidence>
<evidence type="ECO:0000256" key="2">
    <source>
        <dbReference type="ARBA" id="ARBA00022679"/>
    </source>
</evidence>
<dbReference type="AlphaFoldDB" id="A0A6I1PYS7"/>
<organism evidence="8 9">
    <name type="scientific">Paraburkholderia atlantica</name>
    <dbReference type="NCBI Taxonomy" id="2654982"/>
    <lineage>
        <taxon>Bacteria</taxon>
        <taxon>Pseudomonadati</taxon>
        <taxon>Pseudomonadota</taxon>
        <taxon>Betaproteobacteria</taxon>
        <taxon>Burkholderiales</taxon>
        <taxon>Burkholderiaceae</taxon>
        <taxon>Paraburkholderia</taxon>
    </lineage>
</organism>
<dbReference type="PIRSF" id="PIRSF000535">
    <property type="entry name" value="1PFK/6PFK/LacC"/>
    <property type="match status" value="1"/>
</dbReference>
<dbReference type="RefSeq" id="WP_018433011.1">
    <property type="nucleotide sequence ID" value="NZ_JACHDD010000017.1"/>
</dbReference>
<dbReference type="InterPro" id="IPR029056">
    <property type="entry name" value="Ribokinase-like"/>
</dbReference>
<dbReference type="NCBIfam" id="TIGR03168">
    <property type="entry name" value="1-PFK"/>
    <property type="match status" value="1"/>
</dbReference>
<dbReference type="Proteomes" id="UP000592780">
    <property type="component" value="Unassembled WGS sequence"/>
</dbReference>